<protein>
    <recommendedName>
        <fullName evidence="11">Nickel import system ATP-binding protein NikD</fullName>
        <ecNumber evidence="10">7.2.2.11</ecNumber>
    </recommendedName>
</protein>
<dbReference type="AlphaFoldDB" id="A0A2R7Y7Q0"/>
<dbReference type="SUPFAM" id="SSF52540">
    <property type="entry name" value="P-loop containing nucleoside triphosphate hydrolases"/>
    <property type="match status" value="1"/>
</dbReference>
<dbReference type="CDD" id="cd03257">
    <property type="entry name" value="ABC_NikE_OppD_transporters"/>
    <property type="match status" value="1"/>
</dbReference>
<keyword evidence="5" id="KW-0067">ATP-binding</keyword>
<dbReference type="InterPro" id="IPR013563">
    <property type="entry name" value="Oligopep_ABC_C"/>
</dbReference>
<dbReference type="PANTHER" id="PTHR43297:SF13">
    <property type="entry name" value="NICKEL ABC TRANSPORTER, ATP-BINDING PROTEIN"/>
    <property type="match status" value="1"/>
</dbReference>
<keyword evidence="3" id="KW-1003">Cell membrane</keyword>
<evidence type="ECO:0000256" key="12">
    <source>
        <dbReference type="ARBA" id="ARBA00048610"/>
    </source>
</evidence>
<keyword evidence="2" id="KW-0813">Transport</keyword>
<dbReference type="PROSITE" id="PS50893">
    <property type="entry name" value="ABC_TRANSPORTER_2"/>
    <property type="match status" value="1"/>
</dbReference>
<comment type="catalytic activity">
    <reaction evidence="12">
        <text>Ni(2+)(out) + ATP + H2O = Ni(2+)(in) + ADP + phosphate + H(+)</text>
        <dbReference type="Rhea" id="RHEA:15557"/>
        <dbReference type="ChEBI" id="CHEBI:15377"/>
        <dbReference type="ChEBI" id="CHEBI:15378"/>
        <dbReference type="ChEBI" id="CHEBI:30616"/>
        <dbReference type="ChEBI" id="CHEBI:43474"/>
        <dbReference type="ChEBI" id="CHEBI:49786"/>
        <dbReference type="ChEBI" id="CHEBI:456216"/>
        <dbReference type="EC" id="7.2.2.11"/>
    </reaction>
    <physiologicalReaction direction="left-to-right" evidence="12">
        <dbReference type="Rhea" id="RHEA:15558"/>
    </physiologicalReaction>
</comment>
<dbReference type="NCBIfam" id="TIGR01727">
    <property type="entry name" value="oligo_HPY"/>
    <property type="match status" value="1"/>
</dbReference>
<dbReference type="InterPro" id="IPR003439">
    <property type="entry name" value="ABC_transporter-like_ATP-bd"/>
</dbReference>
<dbReference type="PANTHER" id="PTHR43297">
    <property type="entry name" value="OLIGOPEPTIDE TRANSPORT ATP-BINDING PROTEIN APPD"/>
    <property type="match status" value="1"/>
</dbReference>
<dbReference type="GO" id="GO:0005886">
    <property type="term" value="C:plasma membrane"/>
    <property type="evidence" value="ECO:0007669"/>
    <property type="project" value="UniProtKB-SubCell"/>
</dbReference>
<dbReference type="Pfam" id="PF00005">
    <property type="entry name" value="ABC_tran"/>
    <property type="match status" value="1"/>
</dbReference>
<dbReference type="Pfam" id="PF08352">
    <property type="entry name" value="oligo_HPY"/>
    <property type="match status" value="1"/>
</dbReference>
<dbReference type="SMART" id="SM00382">
    <property type="entry name" value="AAA"/>
    <property type="match status" value="1"/>
</dbReference>
<evidence type="ECO:0000313" key="14">
    <source>
        <dbReference type="EMBL" id="PUA33496.1"/>
    </source>
</evidence>
<comment type="subcellular location">
    <subcellularLocation>
        <location evidence="1">Cell membrane</location>
        <topology evidence="1">Peripheral membrane protein</topology>
    </subcellularLocation>
</comment>
<evidence type="ECO:0000256" key="10">
    <source>
        <dbReference type="ARBA" id="ARBA00039098"/>
    </source>
</evidence>
<proteinExistence type="predicted"/>
<evidence type="ECO:0000256" key="1">
    <source>
        <dbReference type="ARBA" id="ARBA00004202"/>
    </source>
</evidence>
<evidence type="ECO:0000256" key="2">
    <source>
        <dbReference type="ARBA" id="ARBA00022448"/>
    </source>
</evidence>
<dbReference type="PROSITE" id="PS00211">
    <property type="entry name" value="ABC_TRANSPORTER_1"/>
    <property type="match status" value="1"/>
</dbReference>
<keyword evidence="7" id="KW-0406">Ion transport</keyword>
<dbReference type="InterPro" id="IPR027417">
    <property type="entry name" value="P-loop_NTPase"/>
</dbReference>
<evidence type="ECO:0000256" key="9">
    <source>
        <dbReference type="ARBA" id="ARBA00038669"/>
    </source>
</evidence>
<name>A0A2R7Y7Q0_9CREN</name>
<dbReference type="InterPro" id="IPR050388">
    <property type="entry name" value="ABC_Ni/Peptide_Import"/>
</dbReference>
<comment type="caution">
    <text evidence="14">The sequence shown here is derived from an EMBL/GenBank/DDBJ whole genome shotgun (WGS) entry which is preliminary data.</text>
</comment>
<reference evidence="14" key="1">
    <citation type="submission" date="2017-04" db="EMBL/GenBank/DDBJ databases">
        <authorList>
            <person name="Afonso C.L."/>
            <person name="Miller P.J."/>
            <person name="Scott M.A."/>
            <person name="Spackman E."/>
            <person name="Goraichik I."/>
            <person name="Dimitrov K.M."/>
            <person name="Suarez D.L."/>
            <person name="Swayne D.E."/>
        </authorList>
    </citation>
    <scope>NUCLEOTIDE SEQUENCE</scope>
    <source>
        <strain evidence="14">NZ3</strain>
    </source>
</reference>
<accession>A0A2R7Y7Q0</accession>
<gene>
    <name evidence="14" type="ORF">B7O98_03505</name>
</gene>
<evidence type="ECO:0000256" key="5">
    <source>
        <dbReference type="ARBA" id="ARBA00022840"/>
    </source>
</evidence>
<dbReference type="InterPro" id="IPR017871">
    <property type="entry name" value="ABC_transporter-like_CS"/>
</dbReference>
<evidence type="ECO:0000256" key="7">
    <source>
        <dbReference type="ARBA" id="ARBA00023065"/>
    </source>
</evidence>
<dbReference type="Gene3D" id="3.40.50.300">
    <property type="entry name" value="P-loop containing nucleotide triphosphate hydrolases"/>
    <property type="match status" value="1"/>
</dbReference>
<evidence type="ECO:0000256" key="8">
    <source>
        <dbReference type="ARBA" id="ARBA00023136"/>
    </source>
</evidence>
<keyword evidence="8" id="KW-0472">Membrane</keyword>
<dbReference type="EC" id="7.2.2.11" evidence="10"/>
<dbReference type="FunFam" id="3.40.50.300:FF:000016">
    <property type="entry name" value="Oligopeptide ABC transporter ATP-binding component"/>
    <property type="match status" value="1"/>
</dbReference>
<organism evidence="14 15">
    <name type="scientific">Zestosphaera tikiterensis</name>
    <dbReference type="NCBI Taxonomy" id="1973259"/>
    <lineage>
        <taxon>Archaea</taxon>
        <taxon>Thermoproteota</taxon>
        <taxon>Thermoprotei</taxon>
        <taxon>Desulfurococcales</taxon>
        <taxon>Desulfurococcaceae</taxon>
        <taxon>Zestosphaera</taxon>
    </lineage>
</organism>
<keyword evidence="6" id="KW-1278">Translocase</keyword>
<sequence>MSLLQVKDLTASYVIGRHKVRVLDEVTFDLKPSEKMAVVGESGSGKSSLALILARLNNKALIVERGEVLYKGLNLLNLKESELTKFRGVDIAVILQNPSTALNPLYPIGDQISEALRAHGYSRNEAFREALKLLERVGLSEPAKAYRKYPHQLSGGQKQRVAIAIAIALKPKLLIADEPTSALDVSTQAQIIALLKKLVEEDGTSMIFITHDIGVAYDISDKILVMFNGNVVEVGLTKEVVKKPLHPYTKHLISSAILNPAENRLLEVTPENTRSNNGLKNKLVVGCPYVFRCPYKVEGLCNVSKPGNFLIDGRIVSCHLYGGRK</sequence>
<dbReference type="InterPro" id="IPR003593">
    <property type="entry name" value="AAA+_ATPase"/>
</dbReference>
<evidence type="ECO:0000256" key="4">
    <source>
        <dbReference type="ARBA" id="ARBA00022741"/>
    </source>
</evidence>
<dbReference type="GO" id="GO:0005524">
    <property type="term" value="F:ATP binding"/>
    <property type="evidence" value="ECO:0007669"/>
    <property type="project" value="UniProtKB-KW"/>
</dbReference>
<dbReference type="Proteomes" id="UP000244093">
    <property type="component" value="Unassembled WGS sequence"/>
</dbReference>
<dbReference type="EMBL" id="NBVN01000002">
    <property type="protein sequence ID" value="PUA33496.1"/>
    <property type="molecule type" value="Genomic_DNA"/>
</dbReference>
<comment type="subunit">
    <text evidence="9">The complex is composed of two ATP-binding proteins (NikD and NikE), two transmembrane proteins (NikB and NikC) and a solute-binding protein (NikA).</text>
</comment>
<dbReference type="GO" id="GO:0015413">
    <property type="term" value="F:ABC-type nickel transporter activity"/>
    <property type="evidence" value="ECO:0007669"/>
    <property type="project" value="UniProtKB-EC"/>
</dbReference>
<dbReference type="GO" id="GO:0016887">
    <property type="term" value="F:ATP hydrolysis activity"/>
    <property type="evidence" value="ECO:0007669"/>
    <property type="project" value="InterPro"/>
</dbReference>
<keyword evidence="4" id="KW-0547">Nucleotide-binding</keyword>
<dbReference type="GO" id="GO:0015833">
    <property type="term" value="P:peptide transport"/>
    <property type="evidence" value="ECO:0007669"/>
    <property type="project" value="InterPro"/>
</dbReference>
<evidence type="ECO:0000256" key="3">
    <source>
        <dbReference type="ARBA" id="ARBA00022475"/>
    </source>
</evidence>
<evidence type="ECO:0000313" key="15">
    <source>
        <dbReference type="Proteomes" id="UP000244093"/>
    </source>
</evidence>
<feature type="domain" description="ABC transporter" evidence="13">
    <location>
        <begin position="4"/>
        <end position="253"/>
    </location>
</feature>
<evidence type="ECO:0000259" key="13">
    <source>
        <dbReference type="PROSITE" id="PS50893"/>
    </source>
</evidence>
<evidence type="ECO:0000256" key="6">
    <source>
        <dbReference type="ARBA" id="ARBA00022967"/>
    </source>
</evidence>
<reference evidence="14" key="2">
    <citation type="journal article" date="2018" name="Syst. Appl. Microbiol.">
        <title>A new symbiotic nanoarchaeote (Candidatus Nanoclepta minutus) and its host (Zestosphaera tikiterensis gen. nov., sp. nov.) from a New Zealand hot spring.</title>
        <authorList>
            <person name="St John E."/>
            <person name="Liu Y."/>
            <person name="Podar M."/>
            <person name="Stott M.B."/>
            <person name="Meneghin J."/>
            <person name="Chen Z."/>
            <person name="Lagutin K."/>
            <person name="Mitchell K."/>
            <person name="Reysenbach A.L."/>
        </authorList>
    </citation>
    <scope>NUCLEOTIDE SEQUENCE [LARGE SCALE GENOMIC DNA]</scope>
    <source>
        <strain evidence="14">NZ3</strain>
    </source>
</reference>
<evidence type="ECO:0000256" key="11">
    <source>
        <dbReference type="ARBA" id="ARBA00044143"/>
    </source>
</evidence>